<dbReference type="GO" id="GO:0005634">
    <property type="term" value="C:nucleus"/>
    <property type="evidence" value="ECO:0007669"/>
    <property type="project" value="UniProtKB-ARBA"/>
</dbReference>
<dbReference type="Gene3D" id="3.30.160.60">
    <property type="entry name" value="Classic Zinc Finger"/>
    <property type="match status" value="3"/>
</dbReference>
<dbReference type="SMART" id="SM00355">
    <property type="entry name" value="ZnF_C2H2"/>
    <property type="match status" value="3"/>
</dbReference>
<keyword evidence="2" id="KW-0677">Repeat</keyword>
<dbReference type="InterPro" id="IPR013087">
    <property type="entry name" value="Znf_C2H2_type"/>
</dbReference>
<feature type="region of interest" description="Disordered" evidence="6">
    <location>
        <begin position="133"/>
        <end position="158"/>
    </location>
</feature>
<keyword evidence="9" id="KW-1185">Reference proteome</keyword>
<evidence type="ECO:0000256" key="5">
    <source>
        <dbReference type="PROSITE-ProRule" id="PRU00042"/>
    </source>
</evidence>
<feature type="domain" description="C2H2-type" evidence="7">
    <location>
        <begin position="189"/>
        <end position="217"/>
    </location>
</feature>
<feature type="domain" description="C2H2-type" evidence="7">
    <location>
        <begin position="161"/>
        <end position="188"/>
    </location>
</feature>
<name>A0ABD1F2D1_HYPHA</name>
<dbReference type="SUPFAM" id="SSF57667">
    <property type="entry name" value="beta-beta-alpha zinc fingers"/>
    <property type="match status" value="2"/>
</dbReference>
<organism evidence="8 9">
    <name type="scientific">Hypothenemus hampei</name>
    <name type="common">Coffee berry borer</name>
    <dbReference type="NCBI Taxonomy" id="57062"/>
    <lineage>
        <taxon>Eukaryota</taxon>
        <taxon>Metazoa</taxon>
        <taxon>Ecdysozoa</taxon>
        <taxon>Arthropoda</taxon>
        <taxon>Hexapoda</taxon>
        <taxon>Insecta</taxon>
        <taxon>Pterygota</taxon>
        <taxon>Neoptera</taxon>
        <taxon>Endopterygota</taxon>
        <taxon>Coleoptera</taxon>
        <taxon>Polyphaga</taxon>
        <taxon>Cucujiformia</taxon>
        <taxon>Curculionidae</taxon>
        <taxon>Scolytinae</taxon>
        <taxon>Hypothenemus</taxon>
    </lineage>
</organism>
<evidence type="ECO:0000259" key="7">
    <source>
        <dbReference type="PROSITE" id="PS50157"/>
    </source>
</evidence>
<dbReference type="Pfam" id="PF00096">
    <property type="entry name" value="zf-C2H2"/>
    <property type="match status" value="3"/>
</dbReference>
<keyword evidence="4" id="KW-0862">Zinc</keyword>
<evidence type="ECO:0000256" key="4">
    <source>
        <dbReference type="ARBA" id="ARBA00022833"/>
    </source>
</evidence>
<evidence type="ECO:0000256" key="2">
    <source>
        <dbReference type="ARBA" id="ARBA00022737"/>
    </source>
</evidence>
<feature type="compositionally biased region" description="Polar residues" evidence="6">
    <location>
        <begin position="133"/>
        <end position="148"/>
    </location>
</feature>
<proteinExistence type="predicted"/>
<gene>
    <name evidence="8" type="ORF">ABEB36_005527</name>
</gene>
<dbReference type="FunFam" id="3.30.160.60:FF:000446">
    <property type="entry name" value="Zinc finger protein"/>
    <property type="match status" value="1"/>
</dbReference>
<dbReference type="PROSITE" id="PS00028">
    <property type="entry name" value="ZINC_FINGER_C2H2_1"/>
    <property type="match status" value="2"/>
</dbReference>
<dbReference type="PROSITE" id="PS50157">
    <property type="entry name" value="ZINC_FINGER_C2H2_2"/>
    <property type="match status" value="3"/>
</dbReference>
<protein>
    <recommendedName>
        <fullName evidence="7">C2H2-type domain-containing protein</fullName>
    </recommendedName>
</protein>
<evidence type="ECO:0000313" key="9">
    <source>
        <dbReference type="Proteomes" id="UP001566132"/>
    </source>
</evidence>
<keyword evidence="1" id="KW-0479">Metal-binding</keyword>
<feature type="domain" description="C2H2-type" evidence="7">
    <location>
        <begin position="218"/>
        <end position="247"/>
    </location>
</feature>
<keyword evidence="3 5" id="KW-0863">Zinc-finger</keyword>
<dbReference type="Proteomes" id="UP001566132">
    <property type="component" value="Unassembled WGS sequence"/>
</dbReference>
<reference evidence="8 9" key="1">
    <citation type="submission" date="2024-05" db="EMBL/GenBank/DDBJ databases">
        <title>Genetic variation in Jamaican populations of the coffee berry borer (Hypothenemus hampei).</title>
        <authorList>
            <person name="Errbii M."/>
            <person name="Myrie A."/>
        </authorList>
    </citation>
    <scope>NUCLEOTIDE SEQUENCE [LARGE SCALE GENOMIC DNA]</scope>
    <source>
        <strain evidence="8">JA-Hopewell-2020-01-JO</strain>
        <tissue evidence="8">Whole body</tissue>
    </source>
</reference>
<dbReference type="PANTHER" id="PTHR23235">
    <property type="entry name" value="KRUEPPEL-LIKE TRANSCRIPTION FACTOR"/>
    <property type="match status" value="1"/>
</dbReference>
<comment type="caution">
    <text evidence="8">The sequence shown here is derived from an EMBL/GenBank/DDBJ whole genome shotgun (WGS) entry which is preliminary data.</text>
</comment>
<evidence type="ECO:0000313" key="8">
    <source>
        <dbReference type="EMBL" id="KAL1506099.1"/>
    </source>
</evidence>
<dbReference type="AlphaFoldDB" id="A0ABD1F2D1"/>
<evidence type="ECO:0000256" key="1">
    <source>
        <dbReference type="ARBA" id="ARBA00022723"/>
    </source>
</evidence>
<dbReference type="GO" id="GO:0008270">
    <property type="term" value="F:zinc ion binding"/>
    <property type="evidence" value="ECO:0007669"/>
    <property type="project" value="UniProtKB-KW"/>
</dbReference>
<evidence type="ECO:0000256" key="6">
    <source>
        <dbReference type="SAM" id="MobiDB-lite"/>
    </source>
</evidence>
<dbReference type="EMBL" id="JBDJPC010000004">
    <property type="protein sequence ID" value="KAL1506099.1"/>
    <property type="molecule type" value="Genomic_DNA"/>
</dbReference>
<accession>A0ABD1F2D1</accession>
<dbReference type="FunFam" id="3.30.160.60:FF:000358">
    <property type="entry name" value="zinc finger protein 24"/>
    <property type="match status" value="1"/>
</dbReference>
<sequence length="249" mass="28942">MDNPVHPENCSCNVCFLPYYTPNPQEQQGMHQNQQYYSSSMSNVLYTQQQANLQPDINLYPQFPFDVPSSSDYRPPNIQNQLNLIQDFVDYSDEYTSTGQASTCFPPGDHFAFPVMPSVSTEAIPILESFQQELEQPSTSRGLPGQSTDTEENQVSKKRKMNCPECNKVFNHTGDYKKHMRKHTKEKPFPCSQCGKKFSVTSNLHRHKKSEHSDDRPFQCDYCTKTFKRKDKLDNHKKCCKKKFDRERK</sequence>
<dbReference type="InterPro" id="IPR036236">
    <property type="entry name" value="Znf_C2H2_sf"/>
</dbReference>
<evidence type="ECO:0000256" key="3">
    <source>
        <dbReference type="ARBA" id="ARBA00022771"/>
    </source>
</evidence>
<dbReference type="PANTHER" id="PTHR23235:SF120">
    <property type="entry name" value="KRUPPEL-LIKE FACTOR 15"/>
    <property type="match status" value="1"/>
</dbReference>